<organism evidence="1">
    <name type="scientific">Arion vulgaris</name>
    <dbReference type="NCBI Taxonomy" id="1028688"/>
    <lineage>
        <taxon>Eukaryota</taxon>
        <taxon>Metazoa</taxon>
        <taxon>Spiralia</taxon>
        <taxon>Lophotrochozoa</taxon>
        <taxon>Mollusca</taxon>
        <taxon>Gastropoda</taxon>
        <taxon>Heterobranchia</taxon>
        <taxon>Euthyneura</taxon>
        <taxon>Panpulmonata</taxon>
        <taxon>Eupulmonata</taxon>
        <taxon>Stylommatophora</taxon>
        <taxon>Helicina</taxon>
        <taxon>Arionoidea</taxon>
        <taxon>Arionidae</taxon>
        <taxon>Arion</taxon>
    </lineage>
</organism>
<dbReference type="AlphaFoldDB" id="A0A0B7B3C8"/>
<feature type="non-terminal residue" evidence="1">
    <location>
        <position position="1"/>
    </location>
</feature>
<sequence length="62" mass="7303">IKKFRTKRADIQIILIRASTIQVLRLKHMWTELTCKPSSVPLQHSYLGTMKLKNGRNNKLHF</sequence>
<name>A0A0B7B3C8_9EUPU</name>
<gene>
    <name evidence="1" type="primary">ORF154766</name>
</gene>
<accession>A0A0B7B3C8</accession>
<dbReference type="EMBL" id="HACG01039755">
    <property type="protein sequence ID" value="CEK86620.1"/>
    <property type="molecule type" value="Transcribed_RNA"/>
</dbReference>
<evidence type="ECO:0000313" key="1">
    <source>
        <dbReference type="EMBL" id="CEK86620.1"/>
    </source>
</evidence>
<protein>
    <submittedName>
        <fullName evidence="1">Uncharacterized protein</fullName>
    </submittedName>
</protein>
<reference evidence="1" key="1">
    <citation type="submission" date="2014-12" db="EMBL/GenBank/DDBJ databases">
        <title>Insight into the proteome of Arion vulgaris.</title>
        <authorList>
            <person name="Aradska J."/>
            <person name="Bulat T."/>
            <person name="Smidak R."/>
            <person name="Sarate P."/>
            <person name="Gangsoo J."/>
            <person name="Sialana F."/>
            <person name="Bilban M."/>
            <person name="Lubec G."/>
        </authorList>
    </citation>
    <scope>NUCLEOTIDE SEQUENCE</scope>
    <source>
        <tissue evidence="1">Skin</tissue>
    </source>
</reference>
<proteinExistence type="predicted"/>